<organism evidence="1 2">
    <name type="scientific">Penicillium cataractarum</name>
    <dbReference type="NCBI Taxonomy" id="2100454"/>
    <lineage>
        <taxon>Eukaryota</taxon>
        <taxon>Fungi</taxon>
        <taxon>Dikarya</taxon>
        <taxon>Ascomycota</taxon>
        <taxon>Pezizomycotina</taxon>
        <taxon>Eurotiomycetes</taxon>
        <taxon>Eurotiomycetidae</taxon>
        <taxon>Eurotiales</taxon>
        <taxon>Aspergillaceae</taxon>
        <taxon>Penicillium</taxon>
    </lineage>
</organism>
<protein>
    <submittedName>
        <fullName evidence="1">Uncharacterized protein</fullName>
    </submittedName>
</protein>
<dbReference type="EMBL" id="JAPZBS010000008">
    <property type="protein sequence ID" value="KAJ5363570.1"/>
    <property type="molecule type" value="Genomic_DNA"/>
</dbReference>
<gene>
    <name evidence="1" type="ORF">N7496_009283</name>
</gene>
<dbReference type="RefSeq" id="XP_056551197.1">
    <property type="nucleotide sequence ID" value="XM_056702197.1"/>
</dbReference>
<keyword evidence="2" id="KW-1185">Reference proteome</keyword>
<sequence>MTPLIPGVCGLRDLKIDYYKNISTVAIFVSLAKLEDAKLKLQTGAEGQVLTERLRFSASPVPIGRGEWLIPSRTKD</sequence>
<dbReference type="AlphaFoldDB" id="A0A9W9RQ18"/>
<evidence type="ECO:0000313" key="1">
    <source>
        <dbReference type="EMBL" id="KAJ5363570.1"/>
    </source>
</evidence>
<comment type="caution">
    <text evidence="1">The sequence shown here is derived from an EMBL/GenBank/DDBJ whole genome shotgun (WGS) entry which is preliminary data.</text>
</comment>
<name>A0A9W9RQ18_9EURO</name>
<accession>A0A9W9RQ18</accession>
<dbReference type="GeneID" id="81441376"/>
<proteinExistence type="predicted"/>
<reference evidence="1" key="1">
    <citation type="submission" date="2022-11" db="EMBL/GenBank/DDBJ databases">
        <authorList>
            <person name="Petersen C."/>
        </authorList>
    </citation>
    <scope>NUCLEOTIDE SEQUENCE</scope>
    <source>
        <strain evidence="1">IBT 29864</strain>
    </source>
</reference>
<evidence type="ECO:0000313" key="2">
    <source>
        <dbReference type="Proteomes" id="UP001147782"/>
    </source>
</evidence>
<reference evidence="1" key="2">
    <citation type="journal article" date="2023" name="IMA Fungus">
        <title>Comparative genomic study of the Penicillium genus elucidates a diverse pangenome and 15 lateral gene transfer events.</title>
        <authorList>
            <person name="Petersen C."/>
            <person name="Sorensen T."/>
            <person name="Nielsen M.R."/>
            <person name="Sondergaard T.E."/>
            <person name="Sorensen J.L."/>
            <person name="Fitzpatrick D.A."/>
            <person name="Frisvad J.C."/>
            <person name="Nielsen K.L."/>
        </authorList>
    </citation>
    <scope>NUCLEOTIDE SEQUENCE</scope>
    <source>
        <strain evidence="1">IBT 29864</strain>
    </source>
</reference>
<dbReference type="Proteomes" id="UP001147782">
    <property type="component" value="Unassembled WGS sequence"/>
</dbReference>